<dbReference type="InterPro" id="IPR058240">
    <property type="entry name" value="rSAM_sf"/>
</dbReference>
<dbReference type="CDD" id="cd01335">
    <property type="entry name" value="Radical_SAM"/>
    <property type="match status" value="1"/>
</dbReference>
<accession>A8F6K8</accession>
<reference evidence="6 7" key="2">
    <citation type="journal article" date="2009" name="Proc. Natl. Acad. Sci. U.S.A.">
        <title>On the chimeric nature, thermophilic origin, and phylogenetic placement of the Thermotogales.</title>
        <authorList>
            <person name="Zhaxybayeva O."/>
            <person name="Swithers K.S."/>
            <person name="Lapierre P."/>
            <person name="Fournier G.P."/>
            <person name="Bickhart D.M."/>
            <person name="DeBoy R.T."/>
            <person name="Nelson K.E."/>
            <person name="Nesbo C.L."/>
            <person name="Doolittle W.F."/>
            <person name="Gogarten J.P."/>
            <person name="Noll K.M."/>
        </authorList>
    </citation>
    <scope>NUCLEOTIDE SEQUENCE [LARGE SCALE GENOMIC DNA]</scope>
    <source>
        <strain evidence="7">ATCC BAA-301 / DSM 14385 / NBRC 107922 / TMO</strain>
    </source>
</reference>
<dbReference type="RefSeq" id="WP_012003268.1">
    <property type="nucleotide sequence ID" value="NC_009828.1"/>
</dbReference>
<dbReference type="PROSITE" id="PS51918">
    <property type="entry name" value="RADICAL_SAM"/>
    <property type="match status" value="1"/>
</dbReference>
<dbReference type="GO" id="GO:0046872">
    <property type="term" value="F:metal ion binding"/>
    <property type="evidence" value="ECO:0007669"/>
    <property type="project" value="UniProtKB-KW"/>
</dbReference>
<dbReference type="Gene3D" id="3.20.20.70">
    <property type="entry name" value="Aldolase class I"/>
    <property type="match status" value="1"/>
</dbReference>
<dbReference type="Proteomes" id="UP000002016">
    <property type="component" value="Chromosome"/>
</dbReference>
<evidence type="ECO:0000256" key="4">
    <source>
        <dbReference type="ARBA" id="ARBA00023014"/>
    </source>
</evidence>
<evidence type="ECO:0000256" key="2">
    <source>
        <dbReference type="ARBA" id="ARBA00022723"/>
    </source>
</evidence>
<keyword evidence="1" id="KW-0949">S-adenosyl-L-methionine</keyword>
<name>A8F6K8_PSELT</name>
<evidence type="ECO:0000259" key="5">
    <source>
        <dbReference type="PROSITE" id="PS51918"/>
    </source>
</evidence>
<reference evidence="6 7" key="1">
    <citation type="submission" date="2007-08" db="EMBL/GenBank/DDBJ databases">
        <title>Complete sequence of Thermotoga lettingae TMO.</title>
        <authorList>
            <consortium name="US DOE Joint Genome Institute"/>
            <person name="Copeland A."/>
            <person name="Lucas S."/>
            <person name="Lapidus A."/>
            <person name="Barry K."/>
            <person name="Glavina del Rio T."/>
            <person name="Dalin E."/>
            <person name="Tice H."/>
            <person name="Pitluck S."/>
            <person name="Foster B."/>
            <person name="Bruce D."/>
            <person name="Schmutz J."/>
            <person name="Larimer F."/>
            <person name="Land M."/>
            <person name="Hauser L."/>
            <person name="Kyrpides N."/>
            <person name="Mikhailova N."/>
            <person name="Nelson K."/>
            <person name="Gogarten J.P."/>
            <person name="Noll K."/>
            <person name="Richardson P."/>
        </authorList>
    </citation>
    <scope>NUCLEOTIDE SEQUENCE [LARGE SCALE GENOMIC DNA]</scope>
    <source>
        <strain evidence="7">ATCC BAA-301 / DSM 14385 / NBRC 107922 / TMO</strain>
    </source>
</reference>
<dbReference type="eggNOG" id="COG0535">
    <property type="taxonomic scope" value="Bacteria"/>
</dbReference>
<gene>
    <name evidence="6" type="ordered locus">Tlet_1232</name>
</gene>
<dbReference type="STRING" id="416591.Tlet_1232"/>
<evidence type="ECO:0000313" key="6">
    <source>
        <dbReference type="EMBL" id="ABV33792.1"/>
    </source>
</evidence>
<dbReference type="InterPro" id="IPR013785">
    <property type="entry name" value="Aldolase_TIM"/>
</dbReference>
<keyword evidence="3" id="KW-0408">Iron</keyword>
<dbReference type="AlphaFoldDB" id="A8F6K8"/>
<dbReference type="Pfam" id="PF04055">
    <property type="entry name" value="Radical_SAM"/>
    <property type="match status" value="1"/>
</dbReference>
<dbReference type="InterPro" id="IPR007197">
    <property type="entry name" value="rSAM"/>
</dbReference>
<feature type="domain" description="Radical SAM core" evidence="5">
    <location>
        <begin position="55"/>
        <end position="249"/>
    </location>
</feature>
<dbReference type="SUPFAM" id="SSF102114">
    <property type="entry name" value="Radical SAM enzymes"/>
    <property type="match status" value="1"/>
</dbReference>
<keyword evidence="4" id="KW-0411">Iron-sulfur</keyword>
<sequence length="353" mass="39706">MDISKLTDFVSPRFSRAILPWILKNPRYLKNAPLLIKAFWECESMRKELLSKENLLVPPVAILSITNDCNLHCQGCFVEKLSGRQMTISEWNNLINQAKDLGVFAFLIAGGEPFLVENLLDLISSHKDRVFAIFSNGTRINEKQLQQLKDCPNTAVILSIEGDEKLTDQRRGNGVYSAVIKVLKKLSKIGVVNGISVTITRDNYTYWIKDENINNLTEAGAKLCFFIEYIGAKEDGKALDYDQRKLFREKILYYKNEKPIFIIHSPGDEEPFGGCVSAGRGFIHINASGDLTPCPVTNVSTHNLKKATLKEGLKSNLFKEIRENKLLEDGDGPCSLISHQNELKQIVSKLDIS</sequence>
<dbReference type="EMBL" id="CP000812">
    <property type="protein sequence ID" value="ABV33792.1"/>
    <property type="molecule type" value="Genomic_DNA"/>
</dbReference>
<evidence type="ECO:0000313" key="7">
    <source>
        <dbReference type="Proteomes" id="UP000002016"/>
    </source>
</evidence>
<proteinExistence type="predicted"/>
<dbReference type="HOGENOM" id="CLU_044700_0_0_0"/>
<evidence type="ECO:0000256" key="3">
    <source>
        <dbReference type="ARBA" id="ARBA00023004"/>
    </source>
</evidence>
<organism evidence="6 7">
    <name type="scientific">Pseudothermotoga lettingae (strain ATCC BAA-301 / DSM 14385 / NBRC 107922 / TMO)</name>
    <name type="common">Thermotoga lettingae</name>
    <dbReference type="NCBI Taxonomy" id="416591"/>
    <lineage>
        <taxon>Bacteria</taxon>
        <taxon>Thermotogati</taxon>
        <taxon>Thermotogota</taxon>
        <taxon>Thermotogae</taxon>
        <taxon>Thermotogales</taxon>
        <taxon>Thermotogaceae</taxon>
        <taxon>Pseudothermotoga</taxon>
    </lineage>
</organism>
<evidence type="ECO:0000256" key="1">
    <source>
        <dbReference type="ARBA" id="ARBA00022691"/>
    </source>
</evidence>
<dbReference type="OrthoDB" id="9782387at2"/>
<dbReference type="PANTHER" id="PTHR43524:SF1">
    <property type="entry name" value="RADICAL SAM SUPERFAMILY PROTEIN"/>
    <property type="match status" value="1"/>
</dbReference>
<dbReference type="SFLD" id="SFLDG01067">
    <property type="entry name" value="SPASM/twitch_domain_containing"/>
    <property type="match status" value="1"/>
</dbReference>
<dbReference type="PANTHER" id="PTHR43524">
    <property type="entry name" value="RADICAL SAM SUPERFAMILY PROTEIN"/>
    <property type="match status" value="1"/>
</dbReference>
<dbReference type="SFLD" id="SFLDS00029">
    <property type="entry name" value="Radical_SAM"/>
    <property type="match status" value="1"/>
</dbReference>
<keyword evidence="2" id="KW-0479">Metal-binding</keyword>
<dbReference type="GO" id="GO:0003824">
    <property type="term" value="F:catalytic activity"/>
    <property type="evidence" value="ECO:0007669"/>
    <property type="project" value="InterPro"/>
</dbReference>
<dbReference type="KEGG" id="tle:Tlet_1232"/>
<keyword evidence="7" id="KW-1185">Reference proteome</keyword>
<dbReference type="GO" id="GO:0051536">
    <property type="term" value="F:iron-sulfur cluster binding"/>
    <property type="evidence" value="ECO:0007669"/>
    <property type="project" value="UniProtKB-KW"/>
</dbReference>
<protein>
    <submittedName>
        <fullName evidence="6">Radical SAM domain protein</fullName>
    </submittedName>
</protein>